<feature type="chain" id="PRO_5007443548" description="Outer membrane protein beta-barrel domain-containing protein" evidence="2">
    <location>
        <begin position="22"/>
        <end position="184"/>
    </location>
</feature>
<dbReference type="InterPro" id="IPR027385">
    <property type="entry name" value="Beta-barrel_OMP"/>
</dbReference>
<protein>
    <recommendedName>
        <fullName evidence="3">Outer membrane protein beta-barrel domain-containing protein</fullName>
    </recommendedName>
</protein>
<accession>A0A126V4E0</accession>
<reference evidence="4 5" key="1">
    <citation type="submission" date="2016-02" db="EMBL/GenBank/DDBJ databases">
        <title>Complete genome sequence of Halocynthiibacter arcticus PAMC 20958t from arctic marine sediment.</title>
        <authorList>
            <person name="Lee Y.M."/>
            <person name="Baek K."/>
            <person name="Lee H.K."/>
            <person name="Shin S.C."/>
        </authorList>
    </citation>
    <scope>NUCLEOTIDE SEQUENCE [LARGE SCALE GENOMIC DNA]</scope>
    <source>
        <strain evidence="4">PAMC 20958</strain>
    </source>
</reference>
<evidence type="ECO:0000256" key="2">
    <source>
        <dbReference type="SAM" id="SignalP"/>
    </source>
</evidence>
<dbReference type="EMBL" id="CP014327">
    <property type="protein sequence ID" value="AML53160.1"/>
    <property type="molecule type" value="Genomic_DNA"/>
</dbReference>
<dbReference type="KEGG" id="hat:RC74_19570"/>
<evidence type="ECO:0000313" key="4">
    <source>
        <dbReference type="EMBL" id="AML53160.1"/>
    </source>
</evidence>
<evidence type="ECO:0000313" key="5">
    <source>
        <dbReference type="Proteomes" id="UP000070371"/>
    </source>
</evidence>
<dbReference type="OrthoDB" id="9810784at2"/>
<dbReference type="SUPFAM" id="SSF56925">
    <property type="entry name" value="OMPA-like"/>
    <property type="match status" value="1"/>
</dbReference>
<evidence type="ECO:0000256" key="1">
    <source>
        <dbReference type="ARBA" id="ARBA00022729"/>
    </source>
</evidence>
<dbReference type="Gene3D" id="2.40.160.20">
    <property type="match status" value="1"/>
</dbReference>
<name>A0A126V4E0_9RHOB</name>
<organism evidence="4 5">
    <name type="scientific">Falsihalocynthiibacter arcticus</name>
    <dbReference type="NCBI Taxonomy" id="1579316"/>
    <lineage>
        <taxon>Bacteria</taxon>
        <taxon>Pseudomonadati</taxon>
        <taxon>Pseudomonadota</taxon>
        <taxon>Alphaproteobacteria</taxon>
        <taxon>Rhodobacterales</taxon>
        <taxon>Roseobacteraceae</taxon>
        <taxon>Falsihalocynthiibacter</taxon>
    </lineage>
</organism>
<keyword evidence="1 2" id="KW-0732">Signal</keyword>
<sequence length="184" mass="18834">MRIAVISALCIASVTATQAAAQDWSAEVYGGGTFEGDLAVGGTDEKVDSGTTYGGGLYYSGLGGMDALELGFDLSRTNADYKTSGEDLQSTAAMAIARYSFVNSGPLKAYGALGLGWVETASAGDEDSGLGGRAALGISYDVNETIGVFGEVRHTRAFDSSTLNGVSGIENRNNAVVVGLSTQF</sequence>
<dbReference type="AlphaFoldDB" id="A0A126V4E0"/>
<proteinExistence type="predicted"/>
<keyword evidence="5" id="KW-1185">Reference proteome</keyword>
<feature type="signal peptide" evidence="2">
    <location>
        <begin position="1"/>
        <end position="21"/>
    </location>
</feature>
<gene>
    <name evidence="4" type="ORF">RC74_19570</name>
</gene>
<evidence type="ECO:0000259" key="3">
    <source>
        <dbReference type="Pfam" id="PF13505"/>
    </source>
</evidence>
<dbReference type="Proteomes" id="UP000070371">
    <property type="component" value="Chromosome"/>
</dbReference>
<dbReference type="InterPro" id="IPR011250">
    <property type="entry name" value="OMP/PagP_B-barrel"/>
</dbReference>
<dbReference type="RefSeq" id="WP_039000484.1">
    <property type="nucleotide sequence ID" value="NZ_CP014327.1"/>
</dbReference>
<dbReference type="Pfam" id="PF13505">
    <property type="entry name" value="OMP_b-brl"/>
    <property type="match status" value="1"/>
</dbReference>
<feature type="domain" description="Outer membrane protein beta-barrel" evidence="3">
    <location>
        <begin position="7"/>
        <end position="184"/>
    </location>
</feature>